<dbReference type="InterPro" id="IPR052035">
    <property type="entry name" value="ZnF_BED_domain_contain"/>
</dbReference>
<evidence type="ECO:0000313" key="7">
    <source>
        <dbReference type="EMBL" id="GAV09550.1"/>
    </source>
</evidence>
<keyword evidence="3" id="KW-0863">Zinc-finger</keyword>
<evidence type="ECO:0000313" key="8">
    <source>
        <dbReference type="Proteomes" id="UP000186922"/>
    </source>
</evidence>
<keyword evidence="2" id="KW-0479">Metal-binding</keyword>
<keyword evidence="8" id="KW-1185">Reference proteome</keyword>
<gene>
    <name evidence="7" type="primary">RvY_19065-1</name>
    <name evidence="7" type="synonym">RvY_19065.1</name>
    <name evidence="7" type="ORF">RvY_19065</name>
</gene>
<feature type="region of interest" description="Disordered" evidence="6">
    <location>
        <begin position="1"/>
        <end position="27"/>
    </location>
</feature>
<evidence type="ECO:0008006" key="9">
    <source>
        <dbReference type="Google" id="ProtNLM"/>
    </source>
</evidence>
<dbReference type="Proteomes" id="UP000186922">
    <property type="component" value="Unassembled WGS sequence"/>
</dbReference>
<dbReference type="OrthoDB" id="1607513at2759"/>
<proteinExistence type="predicted"/>
<keyword evidence="4" id="KW-0862">Zinc</keyword>
<comment type="subcellular location">
    <subcellularLocation>
        <location evidence="1">Nucleus</location>
    </subcellularLocation>
</comment>
<keyword evidence="5" id="KW-0539">Nucleus</keyword>
<dbReference type="PANTHER" id="PTHR46481:SF10">
    <property type="entry name" value="ZINC FINGER BED DOMAIN-CONTAINING PROTEIN 39"/>
    <property type="match status" value="1"/>
</dbReference>
<evidence type="ECO:0000256" key="5">
    <source>
        <dbReference type="ARBA" id="ARBA00023242"/>
    </source>
</evidence>
<protein>
    <recommendedName>
        <fullName evidence="9">BED-type domain-containing protein</fullName>
    </recommendedName>
</protein>
<comment type="caution">
    <text evidence="7">The sequence shown here is derived from an EMBL/GenBank/DDBJ whole genome shotgun (WGS) entry which is preliminary data.</text>
</comment>
<dbReference type="GO" id="GO:0008270">
    <property type="term" value="F:zinc ion binding"/>
    <property type="evidence" value="ECO:0007669"/>
    <property type="project" value="UniProtKB-KW"/>
</dbReference>
<dbReference type="PANTHER" id="PTHR46481">
    <property type="entry name" value="ZINC FINGER BED DOMAIN-CONTAINING PROTEIN 4"/>
    <property type="match status" value="1"/>
</dbReference>
<dbReference type="GO" id="GO:0005634">
    <property type="term" value="C:nucleus"/>
    <property type="evidence" value="ECO:0007669"/>
    <property type="project" value="UniProtKB-SubCell"/>
</dbReference>
<feature type="region of interest" description="Disordered" evidence="6">
    <location>
        <begin position="44"/>
        <end position="84"/>
    </location>
</feature>
<dbReference type="AlphaFoldDB" id="A0A1D1W857"/>
<evidence type="ECO:0000256" key="4">
    <source>
        <dbReference type="ARBA" id="ARBA00022833"/>
    </source>
</evidence>
<accession>A0A1D1W857</accession>
<reference evidence="7 8" key="1">
    <citation type="journal article" date="2016" name="Nat. Commun.">
        <title>Extremotolerant tardigrade genome and improved radiotolerance of human cultured cells by tardigrade-unique protein.</title>
        <authorList>
            <person name="Hashimoto T."/>
            <person name="Horikawa D.D."/>
            <person name="Saito Y."/>
            <person name="Kuwahara H."/>
            <person name="Kozuka-Hata H."/>
            <person name="Shin-I T."/>
            <person name="Minakuchi Y."/>
            <person name="Ohishi K."/>
            <person name="Motoyama A."/>
            <person name="Aizu T."/>
            <person name="Enomoto A."/>
            <person name="Kondo K."/>
            <person name="Tanaka S."/>
            <person name="Hara Y."/>
            <person name="Koshikawa S."/>
            <person name="Sagara H."/>
            <person name="Miura T."/>
            <person name="Yokobori S."/>
            <person name="Miyagawa K."/>
            <person name="Suzuki Y."/>
            <person name="Kubo T."/>
            <person name="Oyama M."/>
            <person name="Kohara Y."/>
            <person name="Fujiyama A."/>
            <person name="Arakawa K."/>
            <person name="Katayama T."/>
            <person name="Toyoda A."/>
            <person name="Kunieda T."/>
        </authorList>
    </citation>
    <scope>NUCLEOTIDE SEQUENCE [LARGE SCALE GENOMIC DNA]</scope>
    <source>
        <strain evidence="7 8">YOKOZUNA-1</strain>
    </source>
</reference>
<feature type="compositionally biased region" description="Basic and acidic residues" evidence="6">
    <location>
        <begin position="71"/>
        <end position="84"/>
    </location>
</feature>
<evidence type="ECO:0000256" key="3">
    <source>
        <dbReference type="ARBA" id="ARBA00022771"/>
    </source>
</evidence>
<dbReference type="EMBL" id="BDGG01000023">
    <property type="protein sequence ID" value="GAV09550.1"/>
    <property type="molecule type" value="Genomic_DNA"/>
</dbReference>
<evidence type="ECO:0000256" key="2">
    <source>
        <dbReference type="ARBA" id="ARBA00022723"/>
    </source>
</evidence>
<evidence type="ECO:0000256" key="6">
    <source>
        <dbReference type="SAM" id="MobiDB-lite"/>
    </source>
</evidence>
<organism evidence="7 8">
    <name type="scientific">Ramazzottius varieornatus</name>
    <name type="common">Water bear</name>
    <name type="synonym">Tardigrade</name>
    <dbReference type="NCBI Taxonomy" id="947166"/>
    <lineage>
        <taxon>Eukaryota</taxon>
        <taxon>Metazoa</taxon>
        <taxon>Ecdysozoa</taxon>
        <taxon>Tardigrada</taxon>
        <taxon>Eutardigrada</taxon>
        <taxon>Parachela</taxon>
        <taxon>Hypsibioidea</taxon>
        <taxon>Ramazzottiidae</taxon>
        <taxon>Ramazzottius</taxon>
    </lineage>
</organism>
<evidence type="ECO:0000256" key="1">
    <source>
        <dbReference type="ARBA" id="ARBA00004123"/>
    </source>
</evidence>
<dbReference type="InterPro" id="IPR012337">
    <property type="entry name" value="RNaseH-like_sf"/>
</dbReference>
<sequence length="371" mass="42222">MATRKRSWNRQQSDEEDDGHHDALHDEVADFEAELLGPTAPLSTVESFPEELTAGDTVQLPTGTKKKGKATHSDMNDHFRKSVGKDRKTTAKFNYCKRGYKNVQGTSNLHYHMKKVHLSKLQKASKDKPLHPAFQAKQKDQPQFMSKKETTRHTNNLTDWIVCTAKPISTVDEPRFVKLISGLNASCKVPCRQTLRRLIVDGYKAKKVQTIEELSAIRACVVYLRRPTIRESFLASIQPATEDLKLPLDVATRWNSLLHMVESAYARRHEIHDYLSTQKGAIKNDVLSAKEWVEMEDLIELLKPLGAVDCSASKSSTFHMALAELEFLRSHLKAFNDDYAKAHWICELAKDMLAELEDCLRLSWKKPGVRI</sequence>
<name>A0A1D1W857_RAMVA</name>
<dbReference type="SUPFAM" id="SSF53098">
    <property type="entry name" value="Ribonuclease H-like"/>
    <property type="match status" value="1"/>
</dbReference>
<feature type="compositionally biased region" description="Basic and acidic residues" evidence="6">
    <location>
        <begin position="18"/>
        <end position="27"/>
    </location>
</feature>